<gene>
    <name evidence="1" type="ORF">HDF22_001446</name>
</gene>
<comment type="caution">
    <text evidence="1">The sequence shown here is derived from an EMBL/GenBank/DDBJ whole genome shotgun (WGS) entry which is preliminary data.</text>
</comment>
<dbReference type="EMBL" id="JACHCA010000003">
    <property type="protein sequence ID" value="MBB6127340.1"/>
    <property type="molecule type" value="Genomic_DNA"/>
</dbReference>
<evidence type="ECO:0000313" key="1">
    <source>
        <dbReference type="EMBL" id="MBB6127340.1"/>
    </source>
</evidence>
<accession>A0A841J9A0</accession>
<reference evidence="1 2" key="1">
    <citation type="submission" date="2020-08" db="EMBL/GenBank/DDBJ databases">
        <title>Genomic Encyclopedia of Type Strains, Phase IV (KMG-V): Genome sequencing to study the core and pangenomes of soil and plant-associated prokaryotes.</title>
        <authorList>
            <person name="Whitman W."/>
        </authorList>
    </citation>
    <scope>NUCLEOTIDE SEQUENCE [LARGE SCALE GENOMIC DNA]</scope>
    <source>
        <strain evidence="1 2">MP601</strain>
    </source>
</reference>
<evidence type="ECO:0000313" key="2">
    <source>
        <dbReference type="Proteomes" id="UP000548326"/>
    </source>
</evidence>
<protein>
    <submittedName>
        <fullName evidence="1">Uncharacterized protein</fullName>
    </submittedName>
</protein>
<dbReference type="Proteomes" id="UP000548326">
    <property type="component" value="Unassembled WGS sequence"/>
</dbReference>
<sequence>MVCNQQIWGCQKDYKVGLHILPLKSTQISEYQLNKQILTIKSVNHVNPLFIPAPGREPLGAGKRLFYRSSSPLEGNRTISRSFSSHLRSFGDGRVEAPMTVHDSFSLFIP</sequence>
<proteinExistence type="predicted"/>
<dbReference type="AlphaFoldDB" id="A0A841J9A0"/>
<name>A0A841J9A0_9SPHI</name>
<organism evidence="1 2">
    <name type="scientific">Mucilaginibacter lappiensis</name>
    <dbReference type="NCBI Taxonomy" id="354630"/>
    <lineage>
        <taxon>Bacteria</taxon>
        <taxon>Pseudomonadati</taxon>
        <taxon>Bacteroidota</taxon>
        <taxon>Sphingobacteriia</taxon>
        <taxon>Sphingobacteriales</taxon>
        <taxon>Sphingobacteriaceae</taxon>
        <taxon>Mucilaginibacter</taxon>
    </lineage>
</organism>